<dbReference type="Pfam" id="PF12846">
    <property type="entry name" value="AAA_10"/>
    <property type="match status" value="1"/>
</dbReference>
<comment type="caution">
    <text evidence="1">The sequence shown here is derived from an EMBL/GenBank/DDBJ whole genome shotgun (WGS) entry which is preliminary data.</text>
</comment>
<gene>
    <name evidence="1" type="ORF">A5804_002899</name>
</gene>
<proteinExistence type="predicted"/>
<dbReference type="InterPro" id="IPR051162">
    <property type="entry name" value="T4SS_component"/>
</dbReference>
<organism evidence="1 2">
    <name type="scientific">Enterococcus faecium</name>
    <name type="common">Streptococcus faecium</name>
    <dbReference type="NCBI Taxonomy" id="1352"/>
    <lineage>
        <taxon>Bacteria</taxon>
        <taxon>Bacillati</taxon>
        <taxon>Bacillota</taxon>
        <taxon>Bacilli</taxon>
        <taxon>Lactobacillales</taxon>
        <taxon>Enterococcaceae</taxon>
        <taxon>Enterococcus</taxon>
    </lineage>
</organism>
<dbReference type="PIRSF" id="PIRSF015040">
    <property type="entry name" value="ATPase_SAG2001_prd"/>
    <property type="match status" value="1"/>
</dbReference>
<dbReference type="PANTHER" id="PTHR30121:SF6">
    <property type="entry name" value="SLR6007 PROTEIN"/>
    <property type="match status" value="1"/>
</dbReference>
<dbReference type="Proteomes" id="UP000194737">
    <property type="component" value="Unassembled WGS sequence"/>
</dbReference>
<evidence type="ECO:0000313" key="2">
    <source>
        <dbReference type="Proteomes" id="UP000194737"/>
    </source>
</evidence>
<name>A0AB73N011_ENTFC</name>
<dbReference type="PANTHER" id="PTHR30121">
    <property type="entry name" value="UNCHARACTERIZED PROTEIN YJGR-RELATED"/>
    <property type="match status" value="1"/>
</dbReference>
<accession>A0AB73N011</accession>
<protein>
    <recommendedName>
        <fullName evidence="3">ATPase</fullName>
    </recommendedName>
</protein>
<dbReference type="Gene3D" id="3.40.50.300">
    <property type="entry name" value="P-loop containing nucleotide triphosphate hydrolases"/>
    <property type="match status" value="2"/>
</dbReference>
<sequence length="842" mass="97702">MGKTKLPVRYLKEHLLLAHNGDIWAYYHVEPKVITQNNPRAIREQKEVMANLYSLLSPYQDIELSVTPYQLNLKEKFEELKPEFDEETKEVGSYYMAESCRILESEGNVYKPSFMLGVKVNTTEVSDSFLEVFQTVLDRVLDNLLDWFDFEIEDIERYFREKELVVKELDHLLHSYSIRPLRQKEMIYANRLQYIRGMKHEIEEENHWIDLEDIQSGVIRPDKNRIGILKIEDELGESYQSILPVGTLPANMTNIDLFQFAQNCNFPVAFRLKVHYAEVRNHTGLSLKVGWLKNRFREEHRTKEQYGEDVSDRFLNIRFLANHMEKRMEEKEPIVEWLGCFLVIGRTPDEVRQRSLTIIKALNRFATISRAKYDQVRLFYRLLMGESLEGQTHWRQRTTIEALAELAFGTTTELGMETGYYIGRQDVLGMNGSRGEKTELDEYIYASNKFVFLNPQAIAEGIRGAMFDSPHIAVTGKSGKGKTFLVGLLFLYSSFLKVQSLFIDPKGEKRRWLQKVINNPYYQANYPLFVEHLKSFRYVSLNAKEEKNYGVLDPLVYLEDSEAKQVAQDMINELSPLGENHLLKGAVLKGIEVVLRRRSEGEQVGLLHVVEWLKENPDKKIKEYGDFLYLTINQSILRLGFSYGENKGLDFKDKTIILEIQDLSLPKDTVSPESYTDSDRKSLCLMISLGRFCEMFGKRDVEQKTAVYFTEAWVFNKSVSGRAIISAMARVGRSQMNQLVLDTQYISDLGDSEENEKGNFGVVFAFDEESEREKILKHIGLEVTDQNLNEMRRMIKGQCFMRDIYGRVGKLNVHCPFEEIAEALRTTTKTNNSLAEEKFSFA</sequence>
<evidence type="ECO:0008006" key="3">
    <source>
        <dbReference type="Google" id="ProtNLM"/>
    </source>
</evidence>
<dbReference type="InterPro" id="IPR016628">
    <property type="entry name" value="ATPase_SAG2001_prd"/>
</dbReference>
<dbReference type="EMBL" id="NGLB01000005">
    <property type="protein sequence ID" value="OTN93529.1"/>
    <property type="molecule type" value="Genomic_DNA"/>
</dbReference>
<dbReference type="SUPFAM" id="SSF52540">
    <property type="entry name" value="P-loop containing nucleoside triphosphate hydrolases"/>
    <property type="match status" value="1"/>
</dbReference>
<dbReference type="InterPro" id="IPR027417">
    <property type="entry name" value="P-loop_NTPase"/>
</dbReference>
<dbReference type="AlphaFoldDB" id="A0AB73N011"/>
<reference evidence="1 2" key="1">
    <citation type="submission" date="2017-05" db="EMBL/GenBank/DDBJ databases">
        <title>The Genome Sequence of Enterococcus faecium 6F2_DIV0138.</title>
        <authorList>
            <consortium name="The Broad Institute Genomics Platform"/>
            <consortium name="The Broad Institute Genomic Center for Infectious Diseases"/>
            <person name="Earl A."/>
            <person name="Manson A."/>
            <person name="Schwartman J."/>
            <person name="Gilmore M."/>
            <person name="Abouelleil A."/>
            <person name="Cao P."/>
            <person name="Chapman S."/>
            <person name="Cusick C."/>
            <person name="Shea T."/>
            <person name="Young S."/>
            <person name="Neafsey D."/>
            <person name="Nusbaum C."/>
            <person name="Birren B."/>
        </authorList>
    </citation>
    <scope>NUCLEOTIDE SEQUENCE [LARGE SCALE GENOMIC DNA]</scope>
    <source>
        <strain evidence="1 2">6F2_DIV0138</strain>
    </source>
</reference>
<evidence type="ECO:0000313" key="1">
    <source>
        <dbReference type="EMBL" id="OTN93529.1"/>
    </source>
</evidence>
<dbReference type="RefSeq" id="WP_086325291.1">
    <property type="nucleotide sequence ID" value="NZ_NGLB01000005.1"/>
</dbReference>